<comment type="caution">
    <text evidence="1">The sequence shown here is derived from an EMBL/GenBank/DDBJ whole genome shotgun (WGS) entry which is preliminary data.</text>
</comment>
<keyword evidence="2" id="KW-1185">Reference proteome</keyword>
<reference evidence="1 2" key="1">
    <citation type="submission" date="2023-03" db="EMBL/GenBank/DDBJ databases">
        <title>Bacillus Genome Sequencing.</title>
        <authorList>
            <person name="Dunlap C."/>
        </authorList>
    </citation>
    <scope>NUCLEOTIDE SEQUENCE [LARGE SCALE GENOMIC DNA]</scope>
    <source>
        <strain evidence="1 2">BD-533</strain>
    </source>
</reference>
<dbReference type="EMBL" id="JARLKY010000101">
    <property type="protein sequence ID" value="MEC0231692.1"/>
    <property type="molecule type" value="Genomic_DNA"/>
</dbReference>
<accession>A0ABU6GC15</accession>
<feature type="non-terminal residue" evidence="1">
    <location>
        <position position="1"/>
    </location>
</feature>
<name>A0ABU6GC15_9BACL</name>
<evidence type="ECO:0000313" key="2">
    <source>
        <dbReference type="Proteomes" id="UP001338137"/>
    </source>
</evidence>
<evidence type="ECO:0000313" key="1">
    <source>
        <dbReference type="EMBL" id="MEC0231692.1"/>
    </source>
</evidence>
<dbReference type="RefSeq" id="WP_326075722.1">
    <property type="nucleotide sequence ID" value="NZ_JARLKY010000101.1"/>
</dbReference>
<gene>
    <name evidence="1" type="ORF">P4I72_31775</name>
</gene>
<sequence length="66" mass="7680">LRGRTGNTGVIPVEFEFAASRRAFFCISLDKLQSKYYFHLPNPIILELFQWNLATGLGVRRYTWSL</sequence>
<proteinExistence type="predicted"/>
<organism evidence="1 2">
    <name type="scientific">Paenibacillus alba</name>
    <dbReference type="NCBI Taxonomy" id="1197127"/>
    <lineage>
        <taxon>Bacteria</taxon>
        <taxon>Bacillati</taxon>
        <taxon>Bacillota</taxon>
        <taxon>Bacilli</taxon>
        <taxon>Bacillales</taxon>
        <taxon>Paenibacillaceae</taxon>
        <taxon>Paenibacillus</taxon>
    </lineage>
</organism>
<protein>
    <submittedName>
        <fullName evidence="1">Uncharacterized protein</fullName>
    </submittedName>
</protein>
<dbReference type="Proteomes" id="UP001338137">
    <property type="component" value="Unassembled WGS sequence"/>
</dbReference>